<evidence type="ECO:0000256" key="2">
    <source>
        <dbReference type="SAM" id="Phobius"/>
    </source>
</evidence>
<name>A0A953T5R1_9BURK</name>
<sequence>MPPPSQVHSDGSSRSSVRPIQKPKSTPALLGAGVLVVLLWMFLFYLNEWLFSDLSLSKVINWIFLPAAIRMLSVMVLGWVGAVGLFFGALLTNDMMMHAGWADAVVIAGLSALGPVAAVKACGTWLQISEDLSGLRPSQLMIFSLAGAICNVVPHNIYFFFSGHTPDIFSGMIPMLVGDLLGTLVILYFASLALKFFTARS</sequence>
<dbReference type="AlphaFoldDB" id="A0A953T5R1"/>
<feature type="transmembrane region" description="Helical" evidence="2">
    <location>
        <begin position="67"/>
        <end position="92"/>
    </location>
</feature>
<accession>A0A953T5R1</accession>
<feature type="transmembrane region" description="Helical" evidence="2">
    <location>
        <begin position="140"/>
        <end position="161"/>
    </location>
</feature>
<keyword evidence="4" id="KW-1185">Reference proteome</keyword>
<feature type="compositionally biased region" description="Polar residues" evidence="1">
    <location>
        <begin position="1"/>
        <end position="18"/>
    </location>
</feature>
<keyword evidence="2" id="KW-1133">Transmembrane helix</keyword>
<feature type="transmembrane region" description="Helical" evidence="2">
    <location>
        <begin position="173"/>
        <end position="194"/>
    </location>
</feature>
<feature type="region of interest" description="Disordered" evidence="1">
    <location>
        <begin position="1"/>
        <end position="21"/>
    </location>
</feature>
<keyword evidence="2" id="KW-0472">Membrane</keyword>
<protein>
    <submittedName>
        <fullName evidence="3">Uncharacterized protein</fullName>
    </submittedName>
</protein>
<dbReference type="Proteomes" id="UP000739565">
    <property type="component" value="Unassembled WGS sequence"/>
</dbReference>
<feature type="transmembrane region" description="Helical" evidence="2">
    <location>
        <begin position="28"/>
        <end position="47"/>
    </location>
</feature>
<gene>
    <name evidence="3" type="ORF">KZZ10_14705</name>
</gene>
<proteinExistence type="predicted"/>
<evidence type="ECO:0000313" key="4">
    <source>
        <dbReference type="Proteomes" id="UP000739565"/>
    </source>
</evidence>
<dbReference type="RefSeq" id="WP_259662301.1">
    <property type="nucleotide sequence ID" value="NZ_JAHXRI010000025.1"/>
</dbReference>
<dbReference type="EMBL" id="JAHXRI010000025">
    <property type="protein sequence ID" value="MBZ1351891.1"/>
    <property type="molecule type" value="Genomic_DNA"/>
</dbReference>
<comment type="caution">
    <text evidence="3">The sequence shown here is derived from an EMBL/GenBank/DDBJ whole genome shotgun (WGS) entry which is preliminary data.</text>
</comment>
<organism evidence="3 4">
    <name type="scientific">Zwartia hollandica</name>
    <dbReference type="NCBI Taxonomy" id="324606"/>
    <lineage>
        <taxon>Bacteria</taxon>
        <taxon>Pseudomonadati</taxon>
        <taxon>Pseudomonadota</taxon>
        <taxon>Betaproteobacteria</taxon>
        <taxon>Burkholderiales</taxon>
        <taxon>Alcaligenaceae</taxon>
        <taxon>Zwartia</taxon>
    </lineage>
</organism>
<feature type="transmembrane region" description="Helical" evidence="2">
    <location>
        <begin position="104"/>
        <end position="128"/>
    </location>
</feature>
<evidence type="ECO:0000313" key="3">
    <source>
        <dbReference type="EMBL" id="MBZ1351891.1"/>
    </source>
</evidence>
<keyword evidence="2" id="KW-0812">Transmembrane</keyword>
<reference evidence="3" key="1">
    <citation type="submission" date="2021-07" db="EMBL/GenBank/DDBJ databases">
        <title>New genus and species of the family Alcaligenaceae.</title>
        <authorList>
            <person name="Hahn M.W."/>
        </authorList>
    </citation>
    <scope>NUCLEOTIDE SEQUENCE</scope>
    <source>
        <strain evidence="3">LF4-65</strain>
    </source>
</reference>
<evidence type="ECO:0000256" key="1">
    <source>
        <dbReference type="SAM" id="MobiDB-lite"/>
    </source>
</evidence>